<keyword evidence="2" id="KW-1185">Reference proteome</keyword>
<reference evidence="1" key="1">
    <citation type="submission" date="2021-05" db="EMBL/GenBank/DDBJ databases">
        <authorList>
            <person name="Scholz U."/>
            <person name="Mascher M."/>
            <person name="Fiebig A."/>
        </authorList>
    </citation>
    <scope>NUCLEOTIDE SEQUENCE [LARGE SCALE GENOMIC DNA]</scope>
</reference>
<dbReference type="EnsemblPlants" id="AVESA.00010b.r2.4DG0791820.1">
    <property type="protein sequence ID" value="AVESA.00010b.r2.4DG0791820.1.CDS.1"/>
    <property type="gene ID" value="AVESA.00010b.r2.4DG0791820"/>
</dbReference>
<evidence type="ECO:0000313" key="1">
    <source>
        <dbReference type="EnsemblPlants" id="AVESA.00010b.r2.4DG0791820.1.CDS.1"/>
    </source>
</evidence>
<dbReference type="Proteomes" id="UP001732700">
    <property type="component" value="Chromosome 4D"/>
</dbReference>
<sequence>MIFSFLQDDMLCLTDPCRALVPNDKVFFEIDLKIKCDGGAVKDLSKGVVIFDWVRLPTGKETMTLCLHSMLSSVELSCAHVYRPVEATIVINILKGPCNLSRVAASTPGNFRDHIILYDNSSEAGRARTVLGDGESVPLTRRVVAVSLKHKLVLFLVGGDVLEHLVLTLGHSDEVLVRKMGCAEVEVRVAWTTVPVRKRPNMFKVVGNERLLL</sequence>
<name>A0ACD5XCD3_AVESA</name>
<protein>
    <submittedName>
        <fullName evidence="1">Uncharacterized protein</fullName>
    </submittedName>
</protein>
<evidence type="ECO:0000313" key="2">
    <source>
        <dbReference type="Proteomes" id="UP001732700"/>
    </source>
</evidence>
<reference evidence="1" key="2">
    <citation type="submission" date="2025-09" db="UniProtKB">
        <authorList>
            <consortium name="EnsemblPlants"/>
        </authorList>
    </citation>
    <scope>IDENTIFICATION</scope>
</reference>
<accession>A0ACD5XCD3</accession>
<organism evidence="1 2">
    <name type="scientific">Avena sativa</name>
    <name type="common">Oat</name>
    <dbReference type="NCBI Taxonomy" id="4498"/>
    <lineage>
        <taxon>Eukaryota</taxon>
        <taxon>Viridiplantae</taxon>
        <taxon>Streptophyta</taxon>
        <taxon>Embryophyta</taxon>
        <taxon>Tracheophyta</taxon>
        <taxon>Spermatophyta</taxon>
        <taxon>Magnoliopsida</taxon>
        <taxon>Liliopsida</taxon>
        <taxon>Poales</taxon>
        <taxon>Poaceae</taxon>
        <taxon>BOP clade</taxon>
        <taxon>Pooideae</taxon>
        <taxon>Poodae</taxon>
        <taxon>Poeae</taxon>
        <taxon>Poeae Chloroplast Group 1 (Aveneae type)</taxon>
        <taxon>Aveninae</taxon>
        <taxon>Avena</taxon>
    </lineage>
</organism>
<proteinExistence type="predicted"/>